<accession>A0ABQ0JJ50</accession>
<keyword evidence="3" id="KW-0663">Pyridoxal phosphate</keyword>
<dbReference type="InterPro" id="IPR015424">
    <property type="entry name" value="PyrdxlP-dep_Trfase"/>
</dbReference>
<reference evidence="6" key="1">
    <citation type="submission" date="2014-09" db="EMBL/GenBank/DDBJ databases">
        <title>Vibrio variabilis JCM 19239. (C206) whole genome shotgun sequence.</title>
        <authorList>
            <person name="Sawabe T."/>
            <person name="Meirelles P."/>
            <person name="Nakanishi M."/>
            <person name="Sayaka M."/>
            <person name="Hattori M."/>
            <person name="Ohkuma M."/>
        </authorList>
    </citation>
    <scope>NUCLEOTIDE SEQUENCE [LARGE SCALE GENOMIC DNA]</scope>
    <source>
        <strain evidence="6">JCM 19239</strain>
    </source>
</reference>
<keyword evidence="6" id="KW-1185">Reference proteome</keyword>
<dbReference type="Pfam" id="PF01212">
    <property type="entry name" value="Beta_elim_lyase"/>
    <property type="match status" value="1"/>
</dbReference>
<evidence type="ECO:0000313" key="5">
    <source>
        <dbReference type="EMBL" id="GAL28786.1"/>
    </source>
</evidence>
<protein>
    <submittedName>
        <fullName evidence="5">Tryptophanase</fullName>
        <ecNumber evidence="5">4.1.99.1</ecNumber>
    </submittedName>
</protein>
<comment type="caution">
    <text evidence="5">The sequence shown here is derived from an EMBL/GenBank/DDBJ whole genome shotgun (WGS) entry which is preliminary data.</text>
</comment>
<evidence type="ECO:0000256" key="3">
    <source>
        <dbReference type="ARBA" id="ARBA00022898"/>
    </source>
</evidence>
<comment type="cofactor">
    <cofactor evidence="1">
        <name>pyridoxal 5'-phosphate</name>
        <dbReference type="ChEBI" id="CHEBI:597326"/>
    </cofactor>
</comment>
<evidence type="ECO:0000259" key="4">
    <source>
        <dbReference type="Pfam" id="PF01212"/>
    </source>
</evidence>
<name>A0ABQ0JJ50_9VIBR</name>
<dbReference type="Proteomes" id="UP000029223">
    <property type="component" value="Unassembled WGS sequence"/>
</dbReference>
<organism evidence="5 6">
    <name type="scientific">Vibrio variabilis</name>
    <dbReference type="NCBI Taxonomy" id="990271"/>
    <lineage>
        <taxon>Bacteria</taxon>
        <taxon>Pseudomonadati</taxon>
        <taxon>Pseudomonadota</taxon>
        <taxon>Gammaproteobacteria</taxon>
        <taxon>Vibrionales</taxon>
        <taxon>Vibrionaceae</taxon>
        <taxon>Vibrio</taxon>
    </lineage>
</organism>
<reference evidence="6" key="2">
    <citation type="submission" date="2014-09" db="EMBL/GenBank/DDBJ databases">
        <authorList>
            <consortium name="NBRP consortium"/>
            <person name="Sawabe T."/>
            <person name="Meirelles P."/>
            <person name="Nakanishi M."/>
            <person name="Sayaka M."/>
            <person name="Hattori M."/>
            <person name="Ohkuma M."/>
        </authorList>
    </citation>
    <scope>NUCLEOTIDE SEQUENCE [LARGE SCALE GENOMIC DNA]</scope>
    <source>
        <strain evidence="6">JCM 19239</strain>
    </source>
</reference>
<dbReference type="InterPro" id="IPR015422">
    <property type="entry name" value="PyrdxlP-dep_Trfase_small"/>
</dbReference>
<dbReference type="SUPFAM" id="SSF53383">
    <property type="entry name" value="PLP-dependent transferases"/>
    <property type="match status" value="1"/>
</dbReference>
<dbReference type="EC" id="4.1.99.1" evidence="5"/>
<dbReference type="Gene3D" id="3.90.1150.10">
    <property type="entry name" value="Aspartate Aminotransferase, domain 1"/>
    <property type="match status" value="1"/>
</dbReference>
<dbReference type="InterPro" id="IPR001597">
    <property type="entry name" value="ArAA_b-elim_lyase/Thr_aldolase"/>
</dbReference>
<evidence type="ECO:0000256" key="1">
    <source>
        <dbReference type="ARBA" id="ARBA00001933"/>
    </source>
</evidence>
<keyword evidence="5" id="KW-0456">Lyase</keyword>
<proteinExistence type="inferred from homology"/>
<feature type="domain" description="Aromatic amino acid beta-eliminating lyase/threonine aldolase" evidence="4">
    <location>
        <begin position="3"/>
        <end position="97"/>
    </location>
</feature>
<dbReference type="GO" id="GO:0009034">
    <property type="term" value="F:tryptophanase activity"/>
    <property type="evidence" value="ECO:0007669"/>
    <property type="project" value="UniProtKB-EC"/>
</dbReference>
<evidence type="ECO:0000313" key="6">
    <source>
        <dbReference type="Proteomes" id="UP000029223"/>
    </source>
</evidence>
<gene>
    <name evidence="5" type="ORF">JCM19239_399</name>
</gene>
<dbReference type="PANTHER" id="PTHR32325:SF4">
    <property type="entry name" value="TRYPTOPHANASE"/>
    <property type="match status" value="1"/>
</dbReference>
<sequence>MVDGLEAIGVVCQQAGGHAAFVDAGKLLPHIPADQFPAHALACELYKVAGIRAVEIGSLLLGRDPATGKQHPCPAELLRLTIPRATYTQTHMDYVIEAFEKVKENAHKVKGLDFTYEPEVLRHFTARLKEVEVVTPKAEAKVLEEA</sequence>
<dbReference type="EMBL" id="BBMS01000050">
    <property type="protein sequence ID" value="GAL28786.1"/>
    <property type="molecule type" value="Genomic_DNA"/>
</dbReference>
<evidence type="ECO:0000256" key="2">
    <source>
        <dbReference type="ARBA" id="ARBA00009721"/>
    </source>
</evidence>
<comment type="similarity">
    <text evidence="2">Belongs to the beta-eliminating lyase family.</text>
</comment>
<dbReference type="PANTHER" id="PTHR32325">
    <property type="entry name" value="BETA-ELIMINATING LYASE-LIKE PROTEIN-RELATED"/>
    <property type="match status" value="1"/>
</dbReference>